<evidence type="ECO:0000256" key="5">
    <source>
        <dbReference type="ARBA" id="ARBA00023136"/>
    </source>
</evidence>
<keyword evidence="2" id="KW-1003">Cell membrane</keyword>
<dbReference type="Pfam" id="PF02690">
    <property type="entry name" value="Na_Pi_cotrans"/>
    <property type="match status" value="2"/>
</dbReference>
<keyword evidence="8" id="KW-1185">Reference proteome</keyword>
<dbReference type="PANTHER" id="PTHR10010:SF46">
    <property type="entry name" value="SODIUM-DEPENDENT PHOSPHATE TRANSPORT PROTEIN 2B"/>
    <property type="match status" value="1"/>
</dbReference>
<keyword evidence="4 6" id="KW-1133">Transmembrane helix</keyword>
<gene>
    <name evidence="7" type="ORF">ACFFGV_03005</name>
</gene>
<dbReference type="Proteomes" id="UP001589836">
    <property type="component" value="Unassembled WGS sequence"/>
</dbReference>
<evidence type="ECO:0000256" key="4">
    <source>
        <dbReference type="ARBA" id="ARBA00022989"/>
    </source>
</evidence>
<evidence type="ECO:0000313" key="8">
    <source>
        <dbReference type="Proteomes" id="UP001589836"/>
    </source>
</evidence>
<protein>
    <submittedName>
        <fullName evidence="7">Na/Pi symporter</fullName>
    </submittedName>
</protein>
<dbReference type="InterPro" id="IPR003841">
    <property type="entry name" value="Na/Pi_transpt"/>
</dbReference>
<sequence>MGDVLTLFVVFLSMFLFGMAILRIGLYQLSYQNMRKLLARFADNPVKGMLAGLLMTAVLQSSSCTMVLTVGLVAVGVLNFKQSIGVILGANIGTTVTVELLSLQHSIPLWPMLIIGAVLLLSKKQSTFGIGSLLFGLGTIFVALHGFSTLAEPLQRFPIVQESLTATNSYPVLSIVVGAVVTSIIQSSTAATGIAMAFLQEGLFTMPSAIGIMLGANVGTCITAWIASIGTNTEAKLVAMGHIWLNIFGVVLFAPFLQELSAFSVLLAHTVSQQLAHISVLFNVLSSLILLPFITPFSKMIIYLHGKKRTP</sequence>
<feature type="transmembrane region" description="Helical" evidence="6">
    <location>
        <begin position="280"/>
        <end position="304"/>
    </location>
</feature>
<dbReference type="NCBIfam" id="NF037997">
    <property type="entry name" value="Na_Pi_symport"/>
    <property type="match status" value="1"/>
</dbReference>
<comment type="caution">
    <text evidence="7">The sequence shown here is derived from an EMBL/GenBank/DDBJ whole genome shotgun (WGS) entry which is preliminary data.</text>
</comment>
<evidence type="ECO:0000256" key="2">
    <source>
        <dbReference type="ARBA" id="ARBA00022475"/>
    </source>
</evidence>
<evidence type="ECO:0000313" key="7">
    <source>
        <dbReference type="EMBL" id="MFC0522560.1"/>
    </source>
</evidence>
<dbReference type="NCBIfam" id="TIGR00704">
    <property type="entry name" value="NaPi_cotrn_rel"/>
    <property type="match status" value="1"/>
</dbReference>
<proteinExistence type="predicted"/>
<evidence type="ECO:0000256" key="3">
    <source>
        <dbReference type="ARBA" id="ARBA00022692"/>
    </source>
</evidence>
<feature type="transmembrane region" description="Helical" evidence="6">
    <location>
        <begin position="50"/>
        <end position="80"/>
    </location>
</feature>
<feature type="transmembrane region" description="Helical" evidence="6">
    <location>
        <begin position="243"/>
        <end position="268"/>
    </location>
</feature>
<dbReference type="InterPro" id="IPR004633">
    <property type="entry name" value="NaPi_cotrn-rel/YqeW-like"/>
</dbReference>
<dbReference type="RefSeq" id="WP_377345085.1">
    <property type="nucleotide sequence ID" value="NZ_JBHLTP010000003.1"/>
</dbReference>
<accession>A0ABV6LJI6</accession>
<dbReference type="PANTHER" id="PTHR10010">
    <property type="entry name" value="SOLUTE CARRIER FAMILY 34 SODIUM PHOSPHATE , MEMBER 2-RELATED"/>
    <property type="match status" value="1"/>
</dbReference>
<evidence type="ECO:0000256" key="6">
    <source>
        <dbReference type="SAM" id="Phobius"/>
    </source>
</evidence>
<reference evidence="7 8" key="1">
    <citation type="submission" date="2024-09" db="EMBL/GenBank/DDBJ databases">
        <authorList>
            <person name="Sun Q."/>
            <person name="Mori K."/>
        </authorList>
    </citation>
    <scope>NUCLEOTIDE SEQUENCE [LARGE SCALE GENOMIC DNA]</scope>
    <source>
        <strain evidence="7 8">NCAIM B.02529</strain>
    </source>
</reference>
<feature type="transmembrane region" description="Helical" evidence="6">
    <location>
        <begin position="170"/>
        <end position="198"/>
    </location>
</feature>
<keyword evidence="3 6" id="KW-0812">Transmembrane</keyword>
<name>A0ABV6LJI6_9BACI</name>
<comment type="subcellular location">
    <subcellularLocation>
        <location evidence="1">Cell membrane</location>
        <topology evidence="1">Multi-pass membrane protein</topology>
    </subcellularLocation>
</comment>
<feature type="transmembrane region" description="Helical" evidence="6">
    <location>
        <begin position="210"/>
        <end position="231"/>
    </location>
</feature>
<feature type="transmembrane region" description="Helical" evidence="6">
    <location>
        <begin position="128"/>
        <end position="150"/>
    </location>
</feature>
<keyword evidence="5 6" id="KW-0472">Membrane</keyword>
<evidence type="ECO:0000256" key="1">
    <source>
        <dbReference type="ARBA" id="ARBA00004651"/>
    </source>
</evidence>
<feature type="transmembrane region" description="Helical" evidence="6">
    <location>
        <begin position="6"/>
        <end position="29"/>
    </location>
</feature>
<organism evidence="7 8">
    <name type="scientific">Pontibacillus salicampi</name>
    <dbReference type="NCBI Taxonomy" id="1449801"/>
    <lineage>
        <taxon>Bacteria</taxon>
        <taxon>Bacillati</taxon>
        <taxon>Bacillota</taxon>
        <taxon>Bacilli</taxon>
        <taxon>Bacillales</taxon>
        <taxon>Bacillaceae</taxon>
        <taxon>Pontibacillus</taxon>
    </lineage>
</organism>
<dbReference type="EMBL" id="JBHLTP010000003">
    <property type="protein sequence ID" value="MFC0522560.1"/>
    <property type="molecule type" value="Genomic_DNA"/>
</dbReference>